<dbReference type="EMBL" id="VSSQ01119964">
    <property type="protein sequence ID" value="MPN53142.1"/>
    <property type="molecule type" value="Genomic_DNA"/>
</dbReference>
<evidence type="ECO:0000313" key="1">
    <source>
        <dbReference type="EMBL" id="MPN53142.1"/>
    </source>
</evidence>
<dbReference type="AlphaFoldDB" id="A0A645IQH2"/>
<sequence>MAFAGFSILYYNYACCNKRIGILFMKGRDRKQSFNVYVPSDYVFFYRPAADNLIGHRICNSLHQRKNNPFIACIQQFCIPGSFAADTRHCGYIAALDFFKQYGFDAVQLLYHCT</sequence>
<protein>
    <submittedName>
        <fullName evidence="1">Uncharacterized protein</fullName>
    </submittedName>
</protein>
<proteinExistence type="predicted"/>
<accession>A0A645IQH2</accession>
<name>A0A645IQH2_9ZZZZ</name>
<reference evidence="1" key="1">
    <citation type="submission" date="2019-08" db="EMBL/GenBank/DDBJ databases">
        <authorList>
            <person name="Kucharzyk K."/>
            <person name="Murdoch R.W."/>
            <person name="Higgins S."/>
            <person name="Loffler F."/>
        </authorList>
    </citation>
    <scope>NUCLEOTIDE SEQUENCE</scope>
</reference>
<organism evidence="1">
    <name type="scientific">bioreactor metagenome</name>
    <dbReference type="NCBI Taxonomy" id="1076179"/>
    <lineage>
        <taxon>unclassified sequences</taxon>
        <taxon>metagenomes</taxon>
        <taxon>ecological metagenomes</taxon>
    </lineage>
</organism>
<comment type="caution">
    <text evidence="1">The sequence shown here is derived from an EMBL/GenBank/DDBJ whole genome shotgun (WGS) entry which is preliminary data.</text>
</comment>
<gene>
    <name evidence="1" type="ORF">SDC9_200806</name>
</gene>